<dbReference type="OrthoDB" id="5241788at2"/>
<accession>A0A3M0HRL1</accession>
<dbReference type="CDD" id="cd08556">
    <property type="entry name" value="GDPD"/>
    <property type="match status" value="1"/>
</dbReference>
<dbReference type="RefSeq" id="WP_121895554.1">
    <property type="nucleotide sequence ID" value="NZ_PENI01000057.1"/>
</dbReference>
<organism evidence="2 3">
    <name type="scientific">Streptomyces shenzhenensis</name>
    <dbReference type="NCBI Taxonomy" id="943815"/>
    <lineage>
        <taxon>Bacteria</taxon>
        <taxon>Bacillati</taxon>
        <taxon>Actinomycetota</taxon>
        <taxon>Actinomycetes</taxon>
        <taxon>Kitasatosporales</taxon>
        <taxon>Streptomycetaceae</taxon>
        <taxon>Streptomyces</taxon>
    </lineage>
</organism>
<evidence type="ECO:0000259" key="1">
    <source>
        <dbReference type="PROSITE" id="PS51704"/>
    </source>
</evidence>
<dbReference type="SUPFAM" id="SSF51695">
    <property type="entry name" value="PLC-like phosphodiesterases"/>
    <property type="match status" value="1"/>
</dbReference>
<dbReference type="GO" id="GO:0008081">
    <property type="term" value="F:phosphoric diester hydrolase activity"/>
    <property type="evidence" value="ECO:0007669"/>
    <property type="project" value="InterPro"/>
</dbReference>
<dbReference type="AlphaFoldDB" id="A0A3M0HRL1"/>
<reference evidence="2 3" key="1">
    <citation type="submission" date="2017-11" db="EMBL/GenBank/DDBJ databases">
        <title>Draft genome of actinobacteria isolated from guarana (Paullinia cupana (Mart.) Ducke.</title>
        <authorList>
            <person name="Siqueira K.A."/>
            <person name="Liotti R.G."/>
            <person name="Mendes T.A.O."/>
            <person name="Soares M.A."/>
        </authorList>
    </citation>
    <scope>NUCLEOTIDE SEQUENCE [LARGE SCALE GENOMIC DNA]</scope>
    <source>
        <strain evidence="2 3">193</strain>
    </source>
</reference>
<keyword evidence="3" id="KW-1185">Reference proteome</keyword>
<dbReference type="Gene3D" id="3.20.20.190">
    <property type="entry name" value="Phosphatidylinositol (PI) phosphodiesterase"/>
    <property type="match status" value="1"/>
</dbReference>
<dbReference type="InterPro" id="IPR030395">
    <property type="entry name" value="GP_PDE_dom"/>
</dbReference>
<name>A0A3M0HRL1_9ACTN</name>
<evidence type="ECO:0000313" key="2">
    <source>
        <dbReference type="EMBL" id="RMB79667.1"/>
    </source>
</evidence>
<gene>
    <name evidence="2" type="ORF">CTZ28_44455</name>
</gene>
<proteinExistence type="predicted"/>
<protein>
    <submittedName>
        <fullName evidence="2">Glycerophosphodiester phosphodiesterase</fullName>
    </submittedName>
</protein>
<dbReference type="InterPro" id="IPR017946">
    <property type="entry name" value="PLC-like_Pdiesterase_TIM-brl"/>
</dbReference>
<dbReference type="Proteomes" id="UP000270471">
    <property type="component" value="Unassembled WGS sequence"/>
</dbReference>
<evidence type="ECO:0000313" key="3">
    <source>
        <dbReference type="Proteomes" id="UP000270471"/>
    </source>
</evidence>
<sequence length="221" mass="24187">MSDRVLRIAHRGAPFHHRENTIGSVLSAFERGADLVEVDVKVTADGIPVVLHDHTLHRLWDLDVAVTDLPLAQLPGRDLPLPQRLPTLDELLGTVQGTLLLDLPSALEADAVLARNVHRLAVTGDPEALALVRAARPDAVIALSWDEPALPDDTWMRRVRPDFVNRPHELADAAEVEAIVTHGSRCSTYTVDTEARVRELRGAGVHAIISNDIDMLARVLP</sequence>
<dbReference type="PANTHER" id="PTHR46211:SF1">
    <property type="entry name" value="GLYCEROPHOSPHODIESTER PHOSPHODIESTERASE, CYTOPLASMIC"/>
    <property type="match status" value="1"/>
</dbReference>
<dbReference type="EMBL" id="PENI01000057">
    <property type="protein sequence ID" value="RMB79667.1"/>
    <property type="molecule type" value="Genomic_DNA"/>
</dbReference>
<dbReference type="PROSITE" id="PS51704">
    <property type="entry name" value="GP_PDE"/>
    <property type="match status" value="1"/>
</dbReference>
<comment type="caution">
    <text evidence="2">The sequence shown here is derived from an EMBL/GenBank/DDBJ whole genome shotgun (WGS) entry which is preliminary data.</text>
</comment>
<dbReference type="Pfam" id="PF03009">
    <property type="entry name" value="GDPD"/>
    <property type="match status" value="1"/>
</dbReference>
<dbReference type="PANTHER" id="PTHR46211">
    <property type="entry name" value="GLYCEROPHOSPHORYL DIESTER PHOSPHODIESTERASE"/>
    <property type="match status" value="1"/>
</dbReference>
<feature type="domain" description="GP-PDE" evidence="1">
    <location>
        <begin position="5"/>
        <end position="220"/>
    </location>
</feature>
<dbReference type="GO" id="GO:0006629">
    <property type="term" value="P:lipid metabolic process"/>
    <property type="evidence" value="ECO:0007669"/>
    <property type="project" value="InterPro"/>
</dbReference>